<comment type="caution">
    <text evidence="2">The sequence shown here is derived from an EMBL/GenBank/DDBJ whole genome shotgun (WGS) entry which is preliminary data.</text>
</comment>
<reference evidence="2 3" key="1">
    <citation type="journal article" date="2018" name="Gigascience">
        <title>Genomes of trombidid mites reveal novel predicted allergens and laterally-transferred genes associated with secondary metabolism.</title>
        <authorList>
            <person name="Dong X."/>
            <person name="Chaisiri K."/>
            <person name="Xia D."/>
            <person name="Armstrong S.D."/>
            <person name="Fang Y."/>
            <person name="Donnelly M.J."/>
            <person name="Kadowaki T."/>
            <person name="McGarry J.W."/>
            <person name="Darby A.C."/>
            <person name="Makepeace B.L."/>
        </authorList>
    </citation>
    <scope>NUCLEOTIDE SEQUENCE [LARGE SCALE GENOMIC DNA]</scope>
    <source>
        <strain evidence="2">UoL-WK</strain>
    </source>
</reference>
<keyword evidence="3" id="KW-1185">Reference proteome</keyword>
<gene>
    <name evidence="2" type="ORF">B4U79_17494</name>
</gene>
<evidence type="ECO:0008006" key="4">
    <source>
        <dbReference type="Google" id="ProtNLM"/>
    </source>
</evidence>
<dbReference type="InterPro" id="IPR043136">
    <property type="entry name" value="B30.2/SPRY_sf"/>
</dbReference>
<accession>A0A443R9J7</accession>
<feature type="signal peptide" evidence="1">
    <location>
        <begin position="1"/>
        <end position="21"/>
    </location>
</feature>
<name>A0A443R9J7_9ACAR</name>
<protein>
    <recommendedName>
        <fullName evidence="4">B30.2/SPRY domain-containing protein</fullName>
    </recommendedName>
</protein>
<dbReference type="EMBL" id="NCKU01001518">
    <property type="protein sequence ID" value="RWS11936.1"/>
    <property type="molecule type" value="Genomic_DNA"/>
</dbReference>
<dbReference type="Proteomes" id="UP000285301">
    <property type="component" value="Unassembled WGS sequence"/>
</dbReference>
<dbReference type="AlphaFoldDB" id="A0A443R9J7"/>
<evidence type="ECO:0000313" key="3">
    <source>
        <dbReference type="Proteomes" id="UP000285301"/>
    </source>
</evidence>
<dbReference type="SUPFAM" id="SSF49899">
    <property type="entry name" value="Concanavalin A-like lectins/glucanases"/>
    <property type="match status" value="1"/>
</dbReference>
<dbReference type="InterPro" id="IPR013320">
    <property type="entry name" value="ConA-like_dom_sf"/>
</dbReference>
<sequence length="337" mass="37700">MYSATYLAFALLFCFSALIKAESPIPQFVCSSNEFELVLQSWYENGTSIYIRKGYEHVINPTNCYYSTAIHDGTHYFEFTFEKGDGFVGFTTKDHFAHGYRIRGLFYGGTLSDGSRRLGAFSRRVHEGDTVGLRIDLTSENVKVFVYLNGRSLGLAFDVNRGNITDLYPAIHTDEDAVVEIRKSDNYPTVTEYQPQVFSGIEGDFAFQEAVDDGKTVSTDVWKHFVLSVRKKPKFSNSTVQVYGLHFGVINSINGFLIRNEAGHYEVQNVESTLIGTYGEASKAEGFVLKLIGGIEDVVVTGDDLQIKSQGNTRLNLKRFTKPAPKTVKTNPILGEY</sequence>
<evidence type="ECO:0000313" key="2">
    <source>
        <dbReference type="EMBL" id="RWS11936.1"/>
    </source>
</evidence>
<feature type="chain" id="PRO_5019386366" description="B30.2/SPRY domain-containing protein" evidence="1">
    <location>
        <begin position="22"/>
        <end position="337"/>
    </location>
</feature>
<organism evidence="2 3">
    <name type="scientific">Dinothrombium tinctorium</name>
    <dbReference type="NCBI Taxonomy" id="1965070"/>
    <lineage>
        <taxon>Eukaryota</taxon>
        <taxon>Metazoa</taxon>
        <taxon>Ecdysozoa</taxon>
        <taxon>Arthropoda</taxon>
        <taxon>Chelicerata</taxon>
        <taxon>Arachnida</taxon>
        <taxon>Acari</taxon>
        <taxon>Acariformes</taxon>
        <taxon>Trombidiformes</taxon>
        <taxon>Prostigmata</taxon>
        <taxon>Anystina</taxon>
        <taxon>Parasitengona</taxon>
        <taxon>Trombidioidea</taxon>
        <taxon>Trombidiidae</taxon>
        <taxon>Dinothrombium</taxon>
    </lineage>
</organism>
<keyword evidence="1" id="KW-0732">Signal</keyword>
<evidence type="ECO:0000256" key="1">
    <source>
        <dbReference type="SAM" id="SignalP"/>
    </source>
</evidence>
<dbReference type="CDD" id="cd11709">
    <property type="entry name" value="SPRY"/>
    <property type="match status" value="1"/>
</dbReference>
<dbReference type="Gene3D" id="2.60.120.920">
    <property type="match status" value="1"/>
</dbReference>
<proteinExistence type="predicted"/>
<dbReference type="OrthoDB" id="258495at2759"/>